<dbReference type="InterPro" id="IPR045313">
    <property type="entry name" value="CBR1-like"/>
</dbReference>
<dbReference type="PRINTS" id="PR00081">
    <property type="entry name" value="GDHRDH"/>
</dbReference>
<evidence type="ECO:0000313" key="6">
    <source>
        <dbReference type="EMBL" id="JAS12109.1"/>
    </source>
</evidence>
<dbReference type="EC" id="1.1.1.184" evidence="4"/>
<organism evidence="6">
    <name type="scientific">Clastoptera arizonana</name>
    <name type="common">Arizona spittle bug</name>
    <dbReference type="NCBI Taxonomy" id="38151"/>
    <lineage>
        <taxon>Eukaryota</taxon>
        <taxon>Metazoa</taxon>
        <taxon>Ecdysozoa</taxon>
        <taxon>Arthropoda</taxon>
        <taxon>Hexapoda</taxon>
        <taxon>Insecta</taxon>
        <taxon>Pterygota</taxon>
        <taxon>Neoptera</taxon>
        <taxon>Paraneoptera</taxon>
        <taxon>Hemiptera</taxon>
        <taxon>Auchenorrhyncha</taxon>
        <taxon>Cercopoidea</taxon>
        <taxon>Clastopteridae</taxon>
        <taxon>Clastoptera</taxon>
    </lineage>
</organism>
<evidence type="ECO:0000256" key="3">
    <source>
        <dbReference type="ARBA" id="ARBA00023002"/>
    </source>
</evidence>
<dbReference type="InterPro" id="IPR036291">
    <property type="entry name" value="NAD(P)-bd_dom_sf"/>
</dbReference>
<dbReference type="PANTHER" id="PTHR43963:SF4">
    <property type="entry name" value="CARBONYL REDUCTASE (NADPH)"/>
    <property type="match status" value="1"/>
</dbReference>
<dbReference type="Pfam" id="PF00106">
    <property type="entry name" value="adh_short"/>
    <property type="match status" value="1"/>
</dbReference>
<keyword evidence="2" id="KW-0521">NADP</keyword>
<protein>
    <recommendedName>
        <fullName evidence="4">carbonyl reductase (NADPH)</fullName>
        <ecNumber evidence="4">1.1.1.184</ecNumber>
    </recommendedName>
</protein>
<dbReference type="PROSITE" id="PS00061">
    <property type="entry name" value="ADH_SHORT"/>
    <property type="match status" value="1"/>
</dbReference>
<dbReference type="InterPro" id="IPR020904">
    <property type="entry name" value="Sc_DH/Rdtase_CS"/>
</dbReference>
<evidence type="ECO:0000256" key="4">
    <source>
        <dbReference type="ARBA" id="ARBA00026118"/>
    </source>
</evidence>
<dbReference type="SUPFAM" id="SSF51735">
    <property type="entry name" value="NAD(P)-binding Rossmann-fold domains"/>
    <property type="match status" value="1"/>
</dbReference>
<evidence type="ECO:0000256" key="2">
    <source>
        <dbReference type="ARBA" id="ARBA00022857"/>
    </source>
</evidence>
<evidence type="ECO:0000256" key="5">
    <source>
        <dbReference type="RuleBase" id="RU000363"/>
    </source>
</evidence>
<dbReference type="Gene3D" id="3.40.50.720">
    <property type="entry name" value="NAD(P)-binding Rossmann-like Domain"/>
    <property type="match status" value="1"/>
</dbReference>
<proteinExistence type="inferred from homology"/>
<reference evidence="6" key="1">
    <citation type="submission" date="2015-12" db="EMBL/GenBank/DDBJ databases">
        <title>De novo transcriptome assembly of four potential Pierce s Disease insect vectors from Arizona vineyards.</title>
        <authorList>
            <person name="Tassone E.E."/>
        </authorList>
    </citation>
    <scope>NUCLEOTIDE SEQUENCE</scope>
</reference>
<dbReference type="AlphaFoldDB" id="A0A1B6CFB5"/>
<accession>A0A1B6CFB5</accession>
<dbReference type="CDD" id="cd05324">
    <property type="entry name" value="carb_red_PTCR-like_SDR_c"/>
    <property type="match status" value="1"/>
</dbReference>
<evidence type="ECO:0000256" key="1">
    <source>
        <dbReference type="ARBA" id="ARBA00006484"/>
    </source>
</evidence>
<dbReference type="InterPro" id="IPR002347">
    <property type="entry name" value="SDR_fam"/>
</dbReference>
<dbReference type="GO" id="GO:0004090">
    <property type="term" value="F:carbonyl reductase (NADPH) activity"/>
    <property type="evidence" value="ECO:0007669"/>
    <property type="project" value="UniProtKB-EC"/>
</dbReference>
<comment type="similarity">
    <text evidence="1 5">Belongs to the short-chain dehydrogenases/reductases (SDR) family.</text>
</comment>
<sequence>MVVTKVAVVTGGNKGIGYEIVKGLCEKFNGIVYLTARDVNRGKAAVEQLNKESLKPEFHQLDIKNKNSIDIFAKFLKEKHGGIDVLVNNAAIAFKHDATEPFAVQADETIATNYFALLDVCHALFPLLRPNSRVVNLSSSCGCLSQIPGKEIRDKFLISDMTEEKLNGLMKEFVEAAKKGDSKKLGWGGSAYVVSKVGVTALTFIQHRNFVLDPRENIIINAVHPGYVDTDMTSHKGPLTPQQGAEAPLYCALLSTDTKTPQGELVWKDKKVVDWENPPSGF</sequence>
<gene>
    <name evidence="6" type="ORF">g.34773</name>
</gene>
<dbReference type="PRINTS" id="PR00080">
    <property type="entry name" value="SDRFAMILY"/>
</dbReference>
<keyword evidence="3" id="KW-0560">Oxidoreductase</keyword>
<dbReference type="PANTHER" id="PTHR43963">
    <property type="entry name" value="CARBONYL REDUCTASE 1-RELATED"/>
    <property type="match status" value="1"/>
</dbReference>
<dbReference type="EMBL" id="GEDC01025189">
    <property type="protein sequence ID" value="JAS12109.1"/>
    <property type="molecule type" value="Transcribed_RNA"/>
</dbReference>
<name>A0A1B6CFB5_9HEMI</name>